<protein>
    <submittedName>
        <fullName evidence="1">Phosphoribosylformylglycinamidine synthase</fullName>
    </submittedName>
</protein>
<dbReference type="EMBL" id="CABFNB010000097">
    <property type="protein sequence ID" value="VTZ61775.1"/>
    <property type="molecule type" value="Genomic_DNA"/>
</dbReference>
<dbReference type="RefSeq" id="WP_180161793.1">
    <property type="nucleotide sequence ID" value="NZ_CABFNB010000097.1"/>
</dbReference>
<reference evidence="1" key="1">
    <citation type="submission" date="2019-06" db="EMBL/GenBank/DDBJ databases">
        <authorList>
            <person name="Le Quere A."/>
            <person name="Colella S."/>
        </authorList>
    </citation>
    <scope>NUCLEOTIDE SEQUENCE</scope>
    <source>
        <strain evidence="1">EmedicaeMD41</strain>
    </source>
</reference>
<gene>
    <name evidence="1" type="ORF">EMEDMD4_310024</name>
</gene>
<sequence length="73" mass="7801">MSNVVRLDPVEVGSGYRFDADEILEGAKGKGMKTLAVIGELPDGTTWVSGTANAGETLILMERAKRVICFGEE</sequence>
<evidence type="ECO:0000313" key="1">
    <source>
        <dbReference type="EMBL" id="VTZ61775.1"/>
    </source>
</evidence>
<name>A0A508WWU3_9HYPH</name>
<organism evidence="1">
    <name type="scientific">Sinorhizobium medicae</name>
    <dbReference type="NCBI Taxonomy" id="110321"/>
    <lineage>
        <taxon>Bacteria</taxon>
        <taxon>Pseudomonadati</taxon>
        <taxon>Pseudomonadota</taxon>
        <taxon>Alphaproteobacteria</taxon>
        <taxon>Hyphomicrobiales</taxon>
        <taxon>Rhizobiaceae</taxon>
        <taxon>Sinorhizobium/Ensifer group</taxon>
        <taxon>Sinorhizobium</taxon>
    </lineage>
</organism>
<accession>A0A508WWU3</accession>
<dbReference type="Proteomes" id="UP000507954">
    <property type="component" value="Unassembled WGS sequence"/>
</dbReference>
<dbReference type="AlphaFoldDB" id="A0A508WWU3"/>
<proteinExistence type="predicted"/>